<gene>
    <name evidence="2" type="ORF">KEC56_09480</name>
</gene>
<dbReference type="PANTHER" id="PTHR23523:SF2">
    <property type="entry name" value="2-NITROIMIDAZOLE TRANSPORTER"/>
    <property type="match status" value="1"/>
</dbReference>
<dbReference type="EMBL" id="JAGTTM010000003">
    <property type="protein sequence ID" value="MCC2029749.1"/>
    <property type="molecule type" value="Genomic_DNA"/>
</dbReference>
<feature type="transmembrane region" description="Helical" evidence="1">
    <location>
        <begin position="20"/>
        <end position="39"/>
    </location>
</feature>
<feature type="transmembrane region" description="Helical" evidence="1">
    <location>
        <begin position="51"/>
        <end position="75"/>
    </location>
</feature>
<dbReference type="RefSeq" id="WP_227530780.1">
    <property type="nucleotide sequence ID" value="NZ_JAGTTM010000003.1"/>
</dbReference>
<proteinExistence type="predicted"/>
<dbReference type="PANTHER" id="PTHR23523">
    <property type="match status" value="1"/>
</dbReference>
<dbReference type="Proteomes" id="UP001139289">
    <property type="component" value="Unassembled WGS sequence"/>
</dbReference>
<dbReference type="SUPFAM" id="SSF103473">
    <property type="entry name" value="MFS general substrate transporter"/>
    <property type="match status" value="1"/>
</dbReference>
<keyword evidence="1" id="KW-1133">Transmembrane helix</keyword>
<accession>A0A9X1LPV8</accession>
<evidence type="ECO:0000313" key="3">
    <source>
        <dbReference type="Proteomes" id="UP001139289"/>
    </source>
</evidence>
<keyword evidence="1" id="KW-0812">Transmembrane</keyword>
<dbReference type="InterPro" id="IPR052524">
    <property type="entry name" value="MFS_Cyanate_Porter"/>
</dbReference>
<evidence type="ECO:0008006" key="4">
    <source>
        <dbReference type="Google" id="ProtNLM"/>
    </source>
</evidence>
<reference evidence="2" key="1">
    <citation type="submission" date="2021-04" db="EMBL/GenBank/DDBJ databases">
        <title>Microbacterium tenobrionis sp. nov. and Microbacterium allomyrinae sp. nov., isolated from larvae of Tenobrio molitor and Allomyrina dichotoma, respectively.</title>
        <authorList>
            <person name="Lee S.D."/>
        </authorList>
    </citation>
    <scope>NUCLEOTIDE SEQUENCE</scope>
    <source>
        <strain evidence="2">YMB-B2</strain>
    </source>
</reference>
<dbReference type="InterPro" id="IPR036259">
    <property type="entry name" value="MFS_trans_sf"/>
</dbReference>
<sequence>MLILTGLVRVSRSDAEAATMSAVVQGGGYLFAALGAPMMGALRETSGGWQLPLLVVVGIVLVYTASLVSAMLTVFRRR</sequence>
<keyword evidence="3" id="KW-1185">Reference proteome</keyword>
<keyword evidence="1" id="KW-0472">Membrane</keyword>
<evidence type="ECO:0000313" key="2">
    <source>
        <dbReference type="EMBL" id="MCC2029749.1"/>
    </source>
</evidence>
<name>A0A9X1LPV8_9MICO</name>
<organism evidence="2 3">
    <name type="scientific">Microbacterium tenebrionis</name>
    <dbReference type="NCBI Taxonomy" id="2830665"/>
    <lineage>
        <taxon>Bacteria</taxon>
        <taxon>Bacillati</taxon>
        <taxon>Actinomycetota</taxon>
        <taxon>Actinomycetes</taxon>
        <taxon>Micrococcales</taxon>
        <taxon>Microbacteriaceae</taxon>
        <taxon>Microbacterium</taxon>
    </lineage>
</organism>
<comment type="caution">
    <text evidence="2">The sequence shown here is derived from an EMBL/GenBank/DDBJ whole genome shotgun (WGS) entry which is preliminary data.</text>
</comment>
<protein>
    <recommendedName>
        <fullName evidence="4">MFS transporter</fullName>
    </recommendedName>
</protein>
<evidence type="ECO:0000256" key="1">
    <source>
        <dbReference type="SAM" id="Phobius"/>
    </source>
</evidence>
<dbReference type="AlphaFoldDB" id="A0A9X1LPV8"/>